<dbReference type="eggNOG" id="ENOG502SFVM">
    <property type="taxonomic scope" value="Eukaryota"/>
</dbReference>
<dbReference type="EMBL" id="GL883140">
    <property type="protein sequence ID" value="EGG01246.1"/>
    <property type="molecule type" value="Genomic_DNA"/>
</dbReference>
<accession>F4S285</accession>
<keyword evidence="2" id="KW-1133">Transmembrane helix</keyword>
<protein>
    <recommendedName>
        <fullName evidence="3">DUF7872 domain-containing protein</fullName>
    </recommendedName>
</protein>
<feature type="region of interest" description="Disordered" evidence="1">
    <location>
        <begin position="14"/>
        <end position="120"/>
    </location>
</feature>
<dbReference type="HOGENOM" id="CLU_030195_1_0_1"/>
<feature type="transmembrane region" description="Helical" evidence="2">
    <location>
        <begin position="202"/>
        <end position="228"/>
    </location>
</feature>
<feature type="transmembrane region" description="Helical" evidence="2">
    <location>
        <begin position="268"/>
        <end position="290"/>
    </location>
</feature>
<dbReference type="PANTHER" id="PTHR33339:SF1">
    <property type="entry name" value="LYSM DOMAIN-CONTAINING PROTEIN"/>
    <property type="match status" value="1"/>
</dbReference>
<dbReference type="OrthoDB" id="2501761at2759"/>
<dbReference type="RefSeq" id="XP_007415596.1">
    <property type="nucleotide sequence ID" value="XM_007415534.1"/>
</dbReference>
<dbReference type="AlphaFoldDB" id="F4S285"/>
<feature type="compositionally biased region" description="Polar residues" evidence="1">
    <location>
        <begin position="88"/>
        <end position="106"/>
    </location>
</feature>
<evidence type="ECO:0000313" key="4">
    <source>
        <dbReference type="EMBL" id="EGG01246.1"/>
    </source>
</evidence>
<dbReference type="KEGG" id="mlr:MELLADRAFT_117853"/>
<dbReference type="InterPro" id="IPR057194">
    <property type="entry name" value="DUF7872"/>
</dbReference>
<keyword evidence="2" id="KW-0812">Transmembrane</keyword>
<feature type="transmembrane region" description="Helical" evidence="2">
    <location>
        <begin position="240"/>
        <end position="262"/>
    </location>
</feature>
<organism evidence="5">
    <name type="scientific">Melampsora larici-populina (strain 98AG31 / pathotype 3-4-7)</name>
    <name type="common">Poplar leaf rust fungus</name>
    <dbReference type="NCBI Taxonomy" id="747676"/>
    <lineage>
        <taxon>Eukaryota</taxon>
        <taxon>Fungi</taxon>
        <taxon>Dikarya</taxon>
        <taxon>Basidiomycota</taxon>
        <taxon>Pucciniomycotina</taxon>
        <taxon>Pucciniomycetes</taxon>
        <taxon>Pucciniales</taxon>
        <taxon>Melampsoraceae</taxon>
        <taxon>Melampsora</taxon>
    </lineage>
</organism>
<dbReference type="Proteomes" id="UP000001072">
    <property type="component" value="Unassembled WGS sequence"/>
</dbReference>
<evidence type="ECO:0000259" key="3">
    <source>
        <dbReference type="Pfam" id="PF25278"/>
    </source>
</evidence>
<name>F4S285_MELLP</name>
<keyword evidence="5" id="KW-1185">Reference proteome</keyword>
<evidence type="ECO:0000313" key="5">
    <source>
        <dbReference type="Proteomes" id="UP000001072"/>
    </source>
</evidence>
<feature type="compositionally biased region" description="Polar residues" evidence="1">
    <location>
        <begin position="50"/>
        <end position="66"/>
    </location>
</feature>
<dbReference type="GeneID" id="18926103"/>
<sequence>MESKWYGSLFRRQVALRQSGPTNQVTPNNTSTGPANKTDTKPPLPAAPPTNKSDSLPPSTKTSTSVLGIPVPPPSFIKPSPEPKSGDKANSSTLTPPPSANKTSPLPTDPGKPKLSATHGNCTVLPLTPDTWKQLKIDDYLKNYPGGKTLKLIDYATAKNASNFVCGIGEKCYIGQPCFPLGGVDWYVLFAVQAWNTYMNNFYLAVGYAMSMVQSSISALLASIFPAVDQSPAKAFKENFAINAGLTEVMGTVIMDVMVLFGSAMGPIGWAFNVLNFMIAAAMGITAFAIKVPSGPIQDGYGAWSSTAYFISKYEELAHDTLANAAKKFINAPISSDDGLYGTMKGGQFLSPTTLLTIPEIEDNIRNVTLALSLNMIFHSLGCTDKGRNGAWPQNDVLSYCDKPGGTMYNIIRYLPGGKSGNNLPNANVISEEYGYSTELITQVSKKCQEKHGGFSFNPYTNGSFPKDVTSDCVFNLPVCFTNRADISHEIHKKGETTAEACKKTGGLPL</sequence>
<feature type="domain" description="DUF7872" evidence="3">
    <location>
        <begin position="296"/>
        <end position="509"/>
    </location>
</feature>
<proteinExistence type="predicted"/>
<keyword evidence="2" id="KW-0472">Membrane</keyword>
<feature type="compositionally biased region" description="Pro residues" evidence="1">
    <location>
        <begin position="70"/>
        <end position="82"/>
    </location>
</feature>
<dbReference type="PANTHER" id="PTHR33339">
    <property type="entry name" value="LYSM DOMAIN-CONTAINING PROTEIN"/>
    <property type="match status" value="1"/>
</dbReference>
<evidence type="ECO:0000256" key="1">
    <source>
        <dbReference type="SAM" id="MobiDB-lite"/>
    </source>
</evidence>
<reference evidence="5" key="1">
    <citation type="journal article" date="2011" name="Proc. Natl. Acad. Sci. U.S.A.">
        <title>Obligate biotrophy features unraveled by the genomic analysis of rust fungi.</title>
        <authorList>
            <person name="Duplessis S."/>
            <person name="Cuomo C.A."/>
            <person name="Lin Y.-C."/>
            <person name="Aerts A."/>
            <person name="Tisserant E."/>
            <person name="Veneault-Fourrey C."/>
            <person name="Joly D.L."/>
            <person name="Hacquard S."/>
            <person name="Amselem J."/>
            <person name="Cantarel B.L."/>
            <person name="Chiu R."/>
            <person name="Coutinho P.M."/>
            <person name="Feau N."/>
            <person name="Field M."/>
            <person name="Frey P."/>
            <person name="Gelhaye E."/>
            <person name="Goldberg J."/>
            <person name="Grabherr M.G."/>
            <person name="Kodira C.D."/>
            <person name="Kohler A."/>
            <person name="Kuees U."/>
            <person name="Lindquist E.A."/>
            <person name="Lucas S.M."/>
            <person name="Mago R."/>
            <person name="Mauceli E."/>
            <person name="Morin E."/>
            <person name="Murat C."/>
            <person name="Pangilinan J.L."/>
            <person name="Park R."/>
            <person name="Pearson M."/>
            <person name="Quesneville H."/>
            <person name="Rouhier N."/>
            <person name="Sakthikumar S."/>
            <person name="Salamov A.A."/>
            <person name="Schmutz J."/>
            <person name="Selles B."/>
            <person name="Shapiro H."/>
            <person name="Tanguay P."/>
            <person name="Tuskan G.A."/>
            <person name="Henrissat B."/>
            <person name="Van de Peer Y."/>
            <person name="Rouze P."/>
            <person name="Ellis J.G."/>
            <person name="Dodds P.N."/>
            <person name="Schein J.E."/>
            <person name="Zhong S."/>
            <person name="Hamelin R.C."/>
            <person name="Grigoriev I.V."/>
            <person name="Szabo L.J."/>
            <person name="Martin F."/>
        </authorList>
    </citation>
    <scope>NUCLEOTIDE SEQUENCE [LARGE SCALE GENOMIC DNA]</scope>
    <source>
        <strain evidence="5">98AG31 / pathotype 3-4-7</strain>
    </source>
</reference>
<feature type="compositionally biased region" description="Polar residues" evidence="1">
    <location>
        <begin position="19"/>
        <end position="37"/>
    </location>
</feature>
<gene>
    <name evidence="4" type="ORF">MELLADRAFT_117853</name>
</gene>
<dbReference type="VEuPathDB" id="FungiDB:MELLADRAFT_117853"/>
<dbReference type="Pfam" id="PF25278">
    <property type="entry name" value="DUF7872"/>
    <property type="match status" value="1"/>
</dbReference>
<dbReference type="InParanoid" id="F4S285"/>
<evidence type="ECO:0000256" key="2">
    <source>
        <dbReference type="SAM" id="Phobius"/>
    </source>
</evidence>